<name>A0A3N7ECL8_POPTR</name>
<evidence type="ECO:0000313" key="1">
    <source>
        <dbReference type="EMBL" id="RQO85019.1"/>
    </source>
</evidence>
<dbReference type="InParanoid" id="A0A3N7ECL8"/>
<dbReference type="EMBL" id="CM009290">
    <property type="protein sequence ID" value="RQO85019.1"/>
    <property type="molecule type" value="Genomic_DNA"/>
</dbReference>
<reference evidence="1 2" key="1">
    <citation type="journal article" date="2006" name="Science">
        <title>The genome of black cottonwood, Populus trichocarpa (Torr. &amp; Gray).</title>
        <authorList>
            <person name="Tuskan G.A."/>
            <person name="Difazio S."/>
            <person name="Jansson S."/>
            <person name="Bohlmann J."/>
            <person name="Grigoriev I."/>
            <person name="Hellsten U."/>
            <person name="Putnam N."/>
            <person name="Ralph S."/>
            <person name="Rombauts S."/>
            <person name="Salamov A."/>
            <person name="Schein J."/>
            <person name="Sterck L."/>
            <person name="Aerts A."/>
            <person name="Bhalerao R.R."/>
            <person name="Bhalerao R.P."/>
            <person name="Blaudez D."/>
            <person name="Boerjan W."/>
            <person name="Brun A."/>
            <person name="Brunner A."/>
            <person name="Busov V."/>
            <person name="Campbell M."/>
            <person name="Carlson J."/>
            <person name="Chalot M."/>
            <person name="Chapman J."/>
            <person name="Chen G.L."/>
            <person name="Cooper D."/>
            <person name="Coutinho P.M."/>
            <person name="Couturier J."/>
            <person name="Covert S."/>
            <person name="Cronk Q."/>
            <person name="Cunningham R."/>
            <person name="Davis J."/>
            <person name="Degroeve S."/>
            <person name="Dejardin A."/>
            <person name="Depamphilis C."/>
            <person name="Detter J."/>
            <person name="Dirks B."/>
            <person name="Dubchak I."/>
            <person name="Duplessis S."/>
            <person name="Ehlting J."/>
            <person name="Ellis B."/>
            <person name="Gendler K."/>
            <person name="Goodstein D."/>
            <person name="Gribskov M."/>
            <person name="Grimwood J."/>
            <person name="Groover A."/>
            <person name="Gunter L."/>
            <person name="Hamberger B."/>
            <person name="Heinze B."/>
            <person name="Helariutta Y."/>
            <person name="Henrissat B."/>
            <person name="Holligan D."/>
            <person name="Holt R."/>
            <person name="Huang W."/>
            <person name="Islam-Faridi N."/>
            <person name="Jones S."/>
            <person name="Jones-Rhoades M."/>
            <person name="Jorgensen R."/>
            <person name="Joshi C."/>
            <person name="Kangasjarvi J."/>
            <person name="Karlsson J."/>
            <person name="Kelleher C."/>
            <person name="Kirkpatrick R."/>
            <person name="Kirst M."/>
            <person name="Kohler A."/>
            <person name="Kalluri U."/>
            <person name="Larimer F."/>
            <person name="Leebens-Mack J."/>
            <person name="Leple J.C."/>
            <person name="Locascio P."/>
            <person name="Lou Y."/>
            <person name="Lucas S."/>
            <person name="Martin F."/>
            <person name="Montanini B."/>
            <person name="Napoli C."/>
            <person name="Nelson D.R."/>
            <person name="Nelson C."/>
            <person name="Nieminen K."/>
            <person name="Nilsson O."/>
            <person name="Pereda V."/>
            <person name="Peter G."/>
            <person name="Philippe R."/>
            <person name="Pilate G."/>
            <person name="Poliakov A."/>
            <person name="Razumovskaya J."/>
            <person name="Richardson P."/>
            <person name="Rinaldi C."/>
            <person name="Ritland K."/>
            <person name="Rouze P."/>
            <person name="Ryaboy D."/>
            <person name="Schmutz J."/>
            <person name="Schrader J."/>
            <person name="Segerman B."/>
            <person name="Shin H."/>
            <person name="Siddiqui A."/>
            <person name="Sterky F."/>
            <person name="Terry A."/>
            <person name="Tsai C.J."/>
            <person name="Uberbacher E."/>
            <person name="Unneberg P."/>
            <person name="Vahala J."/>
            <person name="Wall K."/>
            <person name="Wessler S."/>
            <person name="Yang G."/>
            <person name="Yin T."/>
            <person name="Douglas C."/>
            <person name="Marra M."/>
            <person name="Sandberg G."/>
            <person name="Van de Peer Y."/>
            <person name="Rokhsar D."/>
        </authorList>
    </citation>
    <scope>NUCLEOTIDE SEQUENCE [LARGE SCALE GENOMIC DNA]</scope>
    <source>
        <strain evidence="2">cv. Nisqually</strain>
    </source>
</reference>
<dbReference type="AlphaFoldDB" id="A0A3N7ECL8"/>
<accession>A0A3N7ECL8</accession>
<gene>
    <name evidence="1" type="ORF">POPTR_001G175950</name>
</gene>
<sequence>MVVQQTYRDSLLSNSLLSSYHRNKLLCHEAVITINQHCHQPDFMEFLSLNTSLVQSSCSR</sequence>
<organism evidence="1 2">
    <name type="scientific">Populus trichocarpa</name>
    <name type="common">Western balsam poplar</name>
    <name type="synonym">Populus balsamifera subsp. trichocarpa</name>
    <dbReference type="NCBI Taxonomy" id="3694"/>
    <lineage>
        <taxon>Eukaryota</taxon>
        <taxon>Viridiplantae</taxon>
        <taxon>Streptophyta</taxon>
        <taxon>Embryophyta</taxon>
        <taxon>Tracheophyta</taxon>
        <taxon>Spermatophyta</taxon>
        <taxon>Magnoliopsida</taxon>
        <taxon>eudicotyledons</taxon>
        <taxon>Gunneridae</taxon>
        <taxon>Pentapetalae</taxon>
        <taxon>rosids</taxon>
        <taxon>fabids</taxon>
        <taxon>Malpighiales</taxon>
        <taxon>Salicaceae</taxon>
        <taxon>Saliceae</taxon>
        <taxon>Populus</taxon>
    </lineage>
</organism>
<evidence type="ECO:0000313" key="2">
    <source>
        <dbReference type="Proteomes" id="UP000006729"/>
    </source>
</evidence>
<proteinExistence type="predicted"/>
<dbReference type="Proteomes" id="UP000006729">
    <property type="component" value="Chromosome 1"/>
</dbReference>
<protein>
    <submittedName>
        <fullName evidence="1">Uncharacterized protein</fullName>
    </submittedName>
</protein>
<keyword evidence="2" id="KW-1185">Reference proteome</keyword>